<gene>
    <name evidence="3" type="ORF">HD596_000403</name>
</gene>
<evidence type="ECO:0000313" key="3">
    <source>
        <dbReference type="EMBL" id="MBB5773647.1"/>
    </source>
</evidence>
<dbReference type="InterPro" id="IPR002035">
    <property type="entry name" value="VWF_A"/>
</dbReference>
<evidence type="ECO:0000259" key="2">
    <source>
        <dbReference type="PROSITE" id="PS50234"/>
    </source>
</evidence>
<feature type="region of interest" description="Disordered" evidence="1">
    <location>
        <begin position="273"/>
        <end position="331"/>
    </location>
</feature>
<dbReference type="PROSITE" id="PS50234">
    <property type="entry name" value="VWFA"/>
    <property type="match status" value="1"/>
</dbReference>
<feature type="compositionally biased region" description="Gly residues" evidence="1">
    <location>
        <begin position="399"/>
        <end position="409"/>
    </location>
</feature>
<protein>
    <recommendedName>
        <fullName evidence="2">VWFA domain-containing protein</fullName>
    </recommendedName>
</protein>
<feature type="compositionally biased region" description="Low complexity" evidence="1">
    <location>
        <begin position="283"/>
        <end position="316"/>
    </location>
</feature>
<dbReference type="SMART" id="SM00327">
    <property type="entry name" value="VWA"/>
    <property type="match status" value="1"/>
</dbReference>
<feature type="compositionally biased region" description="Low complexity" evidence="1">
    <location>
        <begin position="439"/>
        <end position="454"/>
    </location>
</feature>
<name>A0A7W9FY18_9ACTN</name>
<reference evidence="3 4" key="1">
    <citation type="submission" date="2020-08" db="EMBL/GenBank/DDBJ databases">
        <title>Sequencing the genomes of 1000 actinobacteria strains.</title>
        <authorList>
            <person name="Klenk H.-P."/>
        </authorList>
    </citation>
    <scope>NUCLEOTIDE SEQUENCE [LARGE SCALE GENOMIC DNA]</scope>
    <source>
        <strain evidence="3 4">DSM 45507</strain>
    </source>
</reference>
<dbReference type="Gene3D" id="3.40.50.410">
    <property type="entry name" value="von Willebrand factor, type A domain"/>
    <property type="match status" value="1"/>
</dbReference>
<dbReference type="Proteomes" id="UP000579153">
    <property type="component" value="Unassembled WGS sequence"/>
</dbReference>
<feature type="domain" description="VWFA" evidence="2">
    <location>
        <begin position="1"/>
        <end position="158"/>
    </location>
</feature>
<proteinExistence type="predicted"/>
<keyword evidence="4" id="KW-1185">Reference proteome</keyword>
<dbReference type="AlphaFoldDB" id="A0A7W9FY18"/>
<comment type="caution">
    <text evidence="3">The sequence shown here is derived from an EMBL/GenBank/DDBJ whole genome shotgun (WGS) entry which is preliminary data.</text>
</comment>
<evidence type="ECO:0000256" key="1">
    <source>
        <dbReference type="SAM" id="MobiDB-lite"/>
    </source>
</evidence>
<dbReference type="RefSeq" id="WP_185067601.1">
    <property type="nucleotide sequence ID" value="NZ_JACHMB010000001.1"/>
</dbReference>
<accession>A0A7W9FY18</accession>
<dbReference type="SUPFAM" id="SSF53300">
    <property type="entry name" value="vWA-like"/>
    <property type="match status" value="1"/>
</dbReference>
<dbReference type="InterPro" id="IPR036465">
    <property type="entry name" value="vWFA_dom_sf"/>
</dbReference>
<organism evidence="3 4">
    <name type="scientific">Nonomuraea jabiensis</name>
    <dbReference type="NCBI Taxonomy" id="882448"/>
    <lineage>
        <taxon>Bacteria</taxon>
        <taxon>Bacillati</taxon>
        <taxon>Actinomycetota</taxon>
        <taxon>Actinomycetes</taxon>
        <taxon>Streptosporangiales</taxon>
        <taxon>Streptosporangiaceae</taxon>
        <taxon>Nonomuraea</taxon>
    </lineage>
</organism>
<sequence length="503" mass="52581">MSGSTRLKAARAAIGGIVDAAPDGALLGLRSYGGGCTDTVLHMRPSPLDRDTFKRRVARLRPKGDTPIAYALKQAKDFGGDGTKTILLVSDGEEACGGDPVATARALAEKGVNVQVDVIGFRVKDAARTQLVRIAKAGGGRYADAQNGDELAGRMRRLAQRALRGQTPVGVPVTGTEDAAVAPVLKPGAYLDEMPPGGGVKRHYAFDLPEGATAYVGLRIGVTAPLGERAVIGSGLSLVPPGGGPACVVKELLTDLPTGGSAFVVGNGQLTAGAGACEKPGGTRSRWTTAATRSARPPHRSNSLSSSNHLPWTSPRSRPPPPPTRAPSRWWRRPSRHEWWAAAPTATAPCSPTAATPLIPGEEAYFRVHRGNPYVEVPVTLTVDVQGEPAGAPTYADTTGGGAGRGLIGGRDRRGRHVDRADADRPGLVGSDAGPESVTGRSSRPSTRSPTRWTGRCRRPESDKAAQPAVGHRHLTAPPVMPEMIRLWATTKTTTSGRLMSTT</sequence>
<feature type="region of interest" description="Disordered" evidence="1">
    <location>
        <begin position="392"/>
        <end position="471"/>
    </location>
</feature>
<dbReference type="EMBL" id="JACHMB010000001">
    <property type="protein sequence ID" value="MBB5773647.1"/>
    <property type="molecule type" value="Genomic_DNA"/>
</dbReference>
<evidence type="ECO:0000313" key="4">
    <source>
        <dbReference type="Proteomes" id="UP000579153"/>
    </source>
</evidence>